<dbReference type="GO" id="GO:0006952">
    <property type="term" value="P:defense response"/>
    <property type="evidence" value="ECO:0007669"/>
    <property type="project" value="InterPro"/>
</dbReference>
<dbReference type="Pfam" id="PF00304">
    <property type="entry name" value="Gamma-thionin"/>
    <property type="match status" value="1"/>
</dbReference>
<dbReference type="SMART" id="SM00505">
    <property type="entry name" value="Knot1"/>
    <property type="match status" value="1"/>
</dbReference>
<accession>A0A7N0TNZ6</accession>
<dbReference type="InterPro" id="IPR036574">
    <property type="entry name" value="Scorpion_toxin-like_sf"/>
</dbReference>
<dbReference type="OMA" id="CISEKFT"/>
<dbReference type="EnsemblPlants" id="Kaladp0040s0603.1.v1.1">
    <property type="protein sequence ID" value="Kaladp0040s0603.1.v1.1"/>
    <property type="gene ID" value="Kaladp0040s0603.v1.1"/>
</dbReference>
<evidence type="ECO:0000259" key="1">
    <source>
        <dbReference type="SMART" id="SM00505"/>
    </source>
</evidence>
<name>A0A7N0TNZ6_KALFE</name>
<dbReference type="CDD" id="cd00107">
    <property type="entry name" value="Knot1"/>
    <property type="match status" value="1"/>
</dbReference>
<dbReference type="Gramene" id="Kaladp0040s0603.1.v1.1">
    <property type="protein sequence ID" value="Kaladp0040s0603.1.v1.1"/>
    <property type="gene ID" value="Kaladp0040s0603.v1.1"/>
</dbReference>
<dbReference type="PROSITE" id="PS00940">
    <property type="entry name" value="GAMMA_THIONIN"/>
    <property type="match status" value="1"/>
</dbReference>
<dbReference type="InterPro" id="IPR003614">
    <property type="entry name" value="Knottins"/>
</dbReference>
<dbReference type="Gene3D" id="3.30.30.10">
    <property type="entry name" value="Knottin, scorpion toxin-like"/>
    <property type="match status" value="1"/>
</dbReference>
<sequence length="61" mass="7430">MTSFWHMVMRSDARECRRASEKFRGVCLFWRDCKLVCETEGFEDGKCIGFFRKCYCYKYDC</sequence>
<evidence type="ECO:0000313" key="2">
    <source>
        <dbReference type="EnsemblPlants" id="Kaladp0040s0603.1.v1.1"/>
    </source>
</evidence>
<proteinExistence type="predicted"/>
<dbReference type="AlphaFoldDB" id="A0A7N0TNZ6"/>
<dbReference type="Proteomes" id="UP000594263">
    <property type="component" value="Unplaced"/>
</dbReference>
<protein>
    <recommendedName>
        <fullName evidence="1">Knottins-like domain-containing protein</fullName>
    </recommendedName>
</protein>
<evidence type="ECO:0000313" key="3">
    <source>
        <dbReference type="Proteomes" id="UP000594263"/>
    </source>
</evidence>
<reference evidence="2" key="1">
    <citation type="submission" date="2021-01" db="UniProtKB">
        <authorList>
            <consortium name="EnsemblPlants"/>
        </authorList>
    </citation>
    <scope>IDENTIFICATION</scope>
</reference>
<feature type="domain" description="Knottins-like" evidence="1">
    <location>
        <begin position="15"/>
        <end position="61"/>
    </location>
</feature>
<dbReference type="SUPFAM" id="SSF57095">
    <property type="entry name" value="Scorpion toxin-like"/>
    <property type="match status" value="1"/>
</dbReference>
<organism evidence="2 3">
    <name type="scientific">Kalanchoe fedtschenkoi</name>
    <name type="common">Lavender scallops</name>
    <name type="synonym">South American air plant</name>
    <dbReference type="NCBI Taxonomy" id="63787"/>
    <lineage>
        <taxon>Eukaryota</taxon>
        <taxon>Viridiplantae</taxon>
        <taxon>Streptophyta</taxon>
        <taxon>Embryophyta</taxon>
        <taxon>Tracheophyta</taxon>
        <taxon>Spermatophyta</taxon>
        <taxon>Magnoliopsida</taxon>
        <taxon>eudicotyledons</taxon>
        <taxon>Gunneridae</taxon>
        <taxon>Pentapetalae</taxon>
        <taxon>Saxifragales</taxon>
        <taxon>Crassulaceae</taxon>
        <taxon>Kalanchoe</taxon>
    </lineage>
</organism>
<keyword evidence="3" id="KW-1185">Reference proteome</keyword>
<dbReference type="InterPro" id="IPR008176">
    <property type="entry name" value="Defensin_plant"/>
</dbReference>